<dbReference type="RefSeq" id="WP_046404242.1">
    <property type="nucleotide sequence ID" value="NZ_JABWDG010000001.1"/>
</dbReference>
<organism evidence="4 6">
    <name type="scientific">Odoribacter splanchnicus</name>
    <dbReference type="NCBI Taxonomy" id="28118"/>
    <lineage>
        <taxon>Bacteria</taxon>
        <taxon>Pseudomonadati</taxon>
        <taxon>Bacteroidota</taxon>
        <taxon>Bacteroidia</taxon>
        <taxon>Bacteroidales</taxon>
        <taxon>Odoribacteraceae</taxon>
        <taxon>Odoribacter</taxon>
    </lineage>
</organism>
<evidence type="ECO:0000256" key="1">
    <source>
        <dbReference type="SAM" id="SignalP"/>
    </source>
</evidence>
<dbReference type="EMBL" id="QRYW01000041">
    <property type="protein sequence ID" value="RGV20324.1"/>
    <property type="molecule type" value="Genomic_DNA"/>
</dbReference>
<dbReference type="Proteomes" id="UP000284434">
    <property type="component" value="Unassembled WGS sequence"/>
</dbReference>
<evidence type="ECO:0000313" key="4">
    <source>
        <dbReference type="EMBL" id="RGY04907.1"/>
    </source>
</evidence>
<proteinExistence type="predicted"/>
<protein>
    <submittedName>
        <fullName evidence="4">Uncharacterized protein</fullName>
    </submittedName>
</protein>
<dbReference type="AlphaFoldDB" id="A0A413I9D1"/>
<feature type="signal peptide" evidence="1">
    <location>
        <begin position="1"/>
        <end position="19"/>
    </location>
</feature>
<dbReference type="EMBL" id="QSCO01000021">
    <property type="protein sequence ID" value="RGY04907.1"/>
    <property type="molecule type" value="Genomic_DNA"/>
</dbReference>
<keyword evidence="1" id="KW-0732">Signal</keyword>
<gene>
    <name evidence="3" type="ORF">DWW24_16515</name>
    <name evidence="4" type="ORF">DXA53_14470</name>
    <name evidence="2" type="ORF">L0P03_14815</name>
</gene>
<name>A0A413I9D1_9BACT</name>
<accession>A0A413I9D1</accession>
<evidence type="ECO:0000313" key="2">
    <source>
        <dbReference type="EMBL" id="MCG4961109.1"/>
    </source>
</evidence>
<evidence type="ECO:0000313" key="6">
    <source>
        <dbReference type="Proteomes" id="UP000284434"/>
    </source>
</evidence>
<comment type="caution">
    <text evidence="4">The sequence shown here is derived from an EMBL/GenBank/DDBJ whole genome shotgun (WGS) entry which is preliminary data.</text>
</comment>
<dbReference type="Proteomes" id="UP000283426">
    <property type="component" value="Unassembled WGS sequence"/>
</dbReference>
<dbReference type="EMBL" id="JAKNDN010000030">
    <property type="protein sequence ID" value="MCG4961109.1"/>
    <property type="molecule type" value="Genomic_DNA"/>
</dbReference>
<dbReference type="Proteomes" id="UP001199750">
    <property type="component" value="Unassembled WGS sequence"/>
</dbReference>
<evidence type="ECO:0000313" key="3">
    <source>
        <dbReference type="EMBL" id="RGV20324.1"/>
    </source>
</evidence>
<sequence length="214" mass="24205">MKTLIILAIAILGCVNAMGQQTVDLDKASQRLKKSDLPFKSCKVMAYTNQGVEYRGKACATYRDLSRKRKSQEETGEMYVPFWFEVGNGCKLFSAVLNVSPCLTEMLVTYKGNREADRLETKLYFNNDIAVKQWQLTAEGEVIVYELVFAGDTGEVTEDGFAGAEAQRVDTYYRISRDGTFEQAKEVRYAPKYYTAEELGDKTKNIWDGDETVL</sequence>
<feature type="chain" id="PRO_5042713717" evidence="1">
    <location>
        <begin position="20"/>
        <end position="214"/>
    </location>
</feature>
<reference evidence="2" key="2">
    <citation type="submission" date="2022-01" db="EMBL/GenBank/DDBJ databases">
        <title>Collection of gut derived symbiotic bacterial strains cultured from healthy donors.</title>
        <authorList>
            <person name="Lin H."/>
            <person name="Kohout C."/>
            <person name="Waligurski E."/>
            <person name="Pamer E.G."/>
        </authorList>
    </citation>
    <scope>NUCLEOTIDE SEQUENCE</scope>
    <source>
        <strain evidence="2">DFI.1.149</strain>
    </source>
</reference>
<reference evidence="5 6" key="1">
    <citation type="submission" date="2018-08" db="EMBL/GenBank/DDBJ databases">
        <title>A genome reference for cultivated species of the human gut microbiota.</title>
        <authorList>
            <person name="Zou Y."/>
            <person name="Xue W."/>
            <person name="Luo G."/>
        </authorList>
    </citation>
    <scope>NUCLEOTIDE SEQUENCE [LARGE SCALE GENOMIC DNA]</scope>
    <source>
        <strain evidence="3 5">AF14-6AC</strain>
        <strain evidence="4 6">OF03-11</strain>
    </source>
</reference>
<evidence type="ECO:0000313" key="5">
    <source>
        <dbReference type="Proteomes" id="UP000283426"/>
    </source>
</evidence>